<dbReference type="PANTHER" id="PTHR11792">
    <property type="entry name" value="ARRESTIN"/>
    <property type="match status" value="1"/>
</dbReference>
<dbReference type="SUPFAM" id="SSF81296">
    <property type="entry name" value="E set domains"/>
    <property type="match status" value="1"/>
</dbReference>
<dbReference type="InterPro" id="IPR017864">
    <property type="entry name" value="Arrestin_CS"/>
</dbReference>
<dbReference type="PANTHER" id="PTHR11792:SF19">
    <property type="entry name" value="ARRESTIN-C"/>
    <property type="match status" value="1"/>
</dbReference>
<dbReference type="GO" id="GO:0007399">
    <property type="term" value="P:nervous system development"/>
    <property type="evidence" value="ECO:0007669"/>
    <property type="project" value="UniProtKB-ARBA"/>
</dbReference>
<dbReference type="Proteomes" id="UP000314294">
    <property type="component" value="Unassembled WGS sequence"/>
</dbReference>
<dbReference type="InterPro" id="IPR011021">
    <property type="entry name" value="Arrestin-like_N"/>
</dbReference>
<dbReference type="GO" id="GO:0002031">
    <property type="term" value="P:G protein-coupled receptor internalization"/>
    <property type="evidence" value="ECO:0007669"/>
    <property type="project" value="TreeGrafter"/>
</dbReference>
<dbReference type="EMBL" id="SRLO01000256">
    <property type="protein sequence ID" value="TNN64264.1"/>
    <property type="molecule type" value="Genomic_DNA"/>
</dbReference>
<dbReference type="GO" id="GO:0007165">
    <property type="term" value="P:signal transduction"/>
    <property type="evidence" value="ECO:0007669"/>
    <property type="project" value="InterPro"/>
</dbReference>
<dbReference type="GO" id="GO:0001664">
    <property type="term" value="F:G protein-coupled receptor binding"/>
    <property type="evidence" value="ECO:0007669"/>
    <property type="project" value="TreeGrafter"/>
</dbReference>
<dbReference type="Gene3D" id="2.60.40.840">
    <property type="match status" value="1"/>
</dbReference>
<dbReference type="GO" id="GO:0007601">
    <property type="term" value="P:visual perception"/>
    <property type="evidence" value="ECO:0007669"/>
    <property type="project" value="TreeGrafter"/>
</dbReference>
<evidence type="ECO:0000259" key="2">
    <source>
        <dbReference type="Pfam" id="PF00339"/>
    </source>
</evidence>
<proteinExistence type="inferred from homology"/>
<dbReference type="InterPro" id="IPR014753">
    <property type="entry name" value="Arrestin_N"/>
</dbReference>
<keyword evidence="4" id="KW-1185">Reference proteome</keyword>
<name>A0A4Z2HH91_9TELE</name>
<dbReference type="InterPro" id="IPR014756">
    <property type="entry name" value="Ig_E-set"/>
</dbReference>
<accession>A0A4Z2HH91</accession>
<feature type="domain" description="Arrestin-like N-terminal" evidence="2">
    <location>
        <begin position="8"/>
        <end position="110"/>
    </location>
</feature>
<protein>
    <submittedName>
        <fullName evidence="3">Beta-arrestin-1</fullName>
    </submittedName>
</protein>
<evidence type="ECO:0000256" key="1">
    <source>
        <dbReference type="ARBA" id="ARBA00005298"/>
    </source>
</evidence>
<organism evidence="3 4">
    <name type="scientific">Liparis tanakae</name>
    <name type="common">Tanaka's snailfish</name>
    <dbReference type="NCBI Taxonomy" id="230148"/>
    <lineage>
        <taxon>Eukaryota</taxon>
        <taxon>Metazoa</taxon>
        <taxon>Chordata</taxon>
        <taxon>Craniata</taxon>
        <taxon>Vertebrata</taxon>
        <taxon>Euteleostomi</taxon>
        <taxon>Actinopterygii</taxon>
        <taxon>Neopterygii</taxon>
        <taxon>Teleostei</taxon>
        <taxon>Neoteleostei</taxon>
        <taxon>Acanthomorphata</taxon>
        <taxon>Eupercaria</taxon>
        <taxon>Perciformes</taxon>
        <taxon>Cottioidei</taxon>
        <taxon>Cottales</taxon>
        <taxon>Liparidae</taxon>
        <taxon>Liparis</taxon>
    </lineage>
</organism>
<dbReference type="InterPro" id="IPR000698">
    <property type="entry name" value="Arrestin"/>
</dbReference>
<comment type="caution">
    <text evidence="3">The sequence shown here is derived from an EMBL/GenBank/DDBJ whole genome shotgun (WGS) entry which is preliminary data.</text>
</comment>
<dbReference type="PROSITE" id="PS00295">
    <property type="entry name" value="ARRESTINS"/>
    <property type="match status" value="1"/>
</dbReference>
<evidence type="ECO:0000313" key="4">
    <source>
        <dbReference type="Proteomes" id="UP000314294"/>
    </source>
</evidence>
<sequence length="120" mass="13501">MQVMMNYVSTVFVQLACAFRYGTDDLDVMGLCFRKDIWISHVQIYPECHKPTLTEMHNTLMKKTGDNSYPFTFEIASNLPCSVSLQPGADDKGKACGVDFEVKAYLANEKCSANETIDKK</sequence>
<dbReference type="OrthoDB" id="298939at2759"/>
<reference evidence="3 4" key="1">
    <citation type="submission" date="2019-03" db="EMBL/GenBank/DDBJ databases">
        <title>First draft genome of Liparis tanakae, snailfish: a comprehensive survey of snailfish specific genes.</title>
        <authorList>
            <person name="Kim W."/>
            <person name="Song I."/>
            <person name="Jeong J.-H."/>
            <person name="Kim D."/>
            <person name="Kim S."/>
            <person name="Ryu S."/>
            <person name="Song J.Y."/>
            <person name="Lee S.K."/>
        </authorList>
    </citation>
    <scope>NUCLEOTIDE SEQUENCE [LARGE SCALE GENOMIC DNA]</scope>
    <source>
        <tissue evidence="3">Muscle</tissue>
    </source>
</reference>
<dbReference type="Pfam" id="PF00339">
    <property type="entry name" value="Arrestin_N"/>
    <property type="match status" value="1"/>
</dbReference>
<dbReference type="AlphaFoldDB" id="A0A4Z2HH91"/>
<evidence type="ECO:0000313" key="3">
    <source>
        <dbReference type="EMBL" id="TNN64264.1"/>
    </source>
</evidence>
<comment type="similarity">
    <text evidence="1">Belongs to the arrestin family.</text>
</comment>
<gene>
    <name evidence="3" type="primary">Arrb1_1</name>
    <name evidence="3" type="ORF">EYF80_025515</name>
</gene>